<sequence length="435" mass="47310">MIILDKALQFRENVGNPIRVGVIGAGYMAIGLVNQIERYTPGMKVVGISNRTTEKAFRCYQQAGVIDAVMVNNASQLDDAIAKGQPAVCSDASVLCQADGVDIIVEATGTIDYAASTVLNAVKNHKPVVLLNAELDATLGPVLKHYADQNGVILTGSDGDQPGVIMNLHRFVKSLGFTPLVAGNIKGYLDFHKSPADMEEYARKAGQNVNMITSFTDGTKIAFEQASVANATGMVVNKRGMNAFRSTKHIDELTNMYDLDELKALGGIVDYVVGPQPGPGVYVFASTDDPLSKEYLSYLKLGKGPIYSFYTPYHLCFFEVPNSIVRTYHFNDAVMAPLDGPIVEVLAAAKRDLKAGETLDGFGGYTTYGVCENYEVSRAENLLPIGLTEGVTLKRDISMDDIITFDDIEVPENRLAFKLYEEQKTLFSPKPQMVS</sequence>
<dbReference type="GO" id="GO:0050661">
    <property type="term" value="F:NADP binding"/>
    <property type="evidence" value="ECO:0007669"/>
    <property type="project" value="InterPro"/>
</dbReference>
<dbReference type="InterPro" id="IPR013974">
    <property type="entry name" value="SAF"/>
</dbReference>
<dbReference type="InterPro" id="IPR036291">
    <property type="entry name" value="NAD(P)-bd_dom_sf"/>
</dbReference>
<dbReference type="PANTHER" id="PTHR37850:SF1">
    <property type="entry name" value="SAF DOMAIN PROTEIN"/>
    <property type="match status" value="1"/>
</dbReference>
<dbReference type="InterPro" id="IPR048423">
    <property type="entry name" value="DRL_cat"/>
</dbReference>
<dbReference type="Pfam" id="PF21135">
    <property type="entry name" value="DRL_cat"/>
    <property type="match status" value="1"/>
</dbReference>
<dbReference type="Gene3D" id="3.40.50.720">
    <property type="entry name" value="NAD(P)-binding Rossmann-like Domain"/>
    <property type="match status" value="1"/>
</dbReference>
<dbReference type="CDD" id="cd11616">
    <property type="entry name" value="SAF_DH_OX_like"/>
    <property type="match status" value="1"/>
</dbReference>
<organism evidence="2">
    <name type="scientific">Roseihalotalea indica</name>
    <dbReference type="NCBI Taxonomy" id="2867963"/>
    <lineage>
        <taxon>Bacteria</taxon>
        <taxon>Pseudomonadati</taxon>
        <taxon>Bacteroidota</taxon>
        <taxon>Cytophagia</taxon>
        <taxon>Cytophagales</taxon>
        <taxon>Catalimonadaceae</taxon>
        <taxon>Roseihalotalea</taxon>
    </lineage>
</organism>
<accession>A0AA49GLB3</accession>
<evidence type="ECO:0000313" key="2">
    <source>
        <dbReference type="EMBL" id="WKN36407.1"/>
    </source>
</evidence>
<name>A0AA49GLB3_9BACT</name>
<reference evidence="2" key="2">
    <citation type="journal article" date="2024" name="Antonie Van Leeuwenhoek">
        <title>Roseihalotalea indica gen. nov., sp. nov., a halophilic Bacteroidetes from mesopelagic Southwest Indian Ocean with higher carbohydrate metabolic potential.</title>
        <authorList>
            <person name="Chen B."/>
            <person name="Zhang M."/>
            <person name="Lin D."/>
            <person name="Ye J."/>
            <person name="Tang K."/>
        </authorList>
    </citation>
    <scope>NUCLEOTIDE SEQUENCE</scope>
    <source>
        <strain evidence="2">TK19036</strain>
    </source>
</reference>
<dbReference type="InterPro" id="IPR005106">
    <property type="entry name" value="Asp/hSer_DH_NAD-bd"/>
</dbReference>
<proteinExistence type="predicted"/>
<gene>
    <name evidence="2" type="ORF">K4G66_29020</name>
</gene>
<dbReference type="SUPFAM" id="SSF51735">
    <property type="entry name" value="NAD(P)-binding Rossmann-fold domains"/>
    <property type="match status" value="1"/>
</dbReference>
<dbReference type="PANTHER" id="PTHR37850">
    <property type="entry name" value="STRU PROTEIN"/>
    <property type="match status" value="1"/>
</dbReference>
<dbReference type="Pfam" id="PF03447">
    <property type="entry name" value="NAD_binding_3"/>
    <property type="match status" value="1"/>
</dbReference>
<protein>
    <submittedName>
        <fullName evidence="2">NAD(P)-dependent oxidoreductase</fullName>
    </submittedName>
</protein>
<feature type="domain" description="SAF" evidence="1">
    <location>
        <begin position="344"/>
        <end position="409"/>
    </location>
</feature>
<dbReference type="SMART" id="SM00858">
    <property type="entry name" value="SAF"/>
    <property type="match status" value="1"/>
</dbReference>
<evidence type="ECO:0000259" key="1">
    <source>
        <dbReference type="SMART" id="SM00858"/>
    </source>
</evidence>
<dbReference type="AlphaFoldDB" id="A0AA49GLB3"/>
<dbReference type="GO" id="GO:0016491">
    <property type="term" value="F:oxidoreductase activity"/>
    <property type="evidence" value="ECO:0007669"/>
    <property type="project" value="InterPro"/>
</dbReference>
<dbReference type="EMBL" id="CP120682">
    <property type="protein sequence ID" value="WKN36407.1"/>
    <property type="molecule type" value="Genomic_DNA"/>
</dbReference>
<reference evidence="2" key="1">
    <citation type="journal article" date="2023" name="Comput. Struct. Biotechnol. J.">
        <title>Discovery of a novel marine Bacteroidetes with a rich repertoire of carbohydrate-active enzymes.</title>
        <authorList>
            <person name="Chen B."/>
            <person name="Liu G."/>
            <person name="Chen Q."/>
            <person name="Wang H."/>
            <person name="Liu L."/>
            <person name="Tang K."/>
        </authorList>
    </citation>
    <scope>NUCLEOTIDE SEQUENCE</scope>
    <source>
        <strain evidence="2">TK19036</strain>
    </source>
</reference>